<sequence length="66" mass="7437">MYIRFQPYPDASHASLSPEHLVGPSLRHLVGSSLHLLGVAVHLQDWFEEEGCQALKYSSLDLDLDF</sequence>
<organism evidence="1 2">
    <name type="scientific">Arctium lappa</name>
    <name type="common">Greater burdock</name>
    <name type="synonym">Lappa major</name>
    <dbReference type="NCBI Taxonomy" id="4217"/>
    <lineage>
        <taxon>Eukaryota</taxon>
        <taxon>Viridiplantae</taxon>
        <taxon>Streptophyta</taxon>
        <taxon>Embryophyta</taxon>
        <taxon>Tracheophyta</taxon>
        <taxon>Spermatophyta</taxon>
        <taxon>Magnoliopsida</taxon>
        <taxon>eudicotyledons</taxon>
        <taxon>Gunneridae</taxon>
        <taxon>Pentapetalae</taxon>
        <taxon>asterids</taxon>
        <taxon>campanulids</taxon>
        <taxon>Asterales</taxon>
        <taxon>Asteraceae</taxon>
        <taxon>Carduoideae</taxon>
        <taxon>Cardueae</taxon>
        <taxon>Arctiinae</taxon>
        <taxon>Arctium</taxon>
    </lineage>
</organism>
<accession>A0ACB8ZK63</accession>
<evidence type="ECO:0000313" key="1">
    <source>
        <dbReference type="EMBL" id="KAI3697638.1"/>
    </source>
</evidence>
<proteinExistence type="predicted"/>
<protein>
    <submittedName>
        <fullName evidence="1">Uncharacterized protein</fullName>
    </submittedName>
</protein>
<keyword evidence="2" id="KW-1185">Reference proteome</keyword>
<name>A0ACB8ZK63_ARCLA</name>
<reference evidence="1 2" key="2">
    <citation type="journal article" date="2022" name="Mol. Ecol. Resour.">
        <title>The genomes of chicory, endive, great burdock and yacon provide insights into Asteraceae paleo-polyploidization history and plant inulin production.</title>
        <authorList>
            <person name="Fan W."/>
            <person name="Wang S."/>
            <person name="Wang H."/>
            <person name="Wang A."/>
            <person name="Jiang F."/>
            <person name="Liu H."/>
            <person name="Zhao H."/>
            <person name="Xu D."/>
            <person name="Zhang Y."/>
        </authorList>
    </citation>
    <scope>NUCLEOTIDE SEQUENCE [LARGE SCALE GENOMIC DNA]</scope>
    <source>
        <strain evidence="2">cv. Niubang</strain>
    </source>
</reference>
<comment type="caution">
    <text evidence="1">The sequence shown here is derived from an EMBL/GenBank/DDBJ whole genome shotgun (WGS) entry which is preliminary data.</text>
</comment>
<evidence type="ECO:0000313" key="2">
    <source>
        <dbReference type="Proteomes" id="UP001055879"/>
    </source>
</evidence>
<reference evidence="2" key="1">
    <citation type="journal article" date="2022" name="Mol. Ecol. Resour.">
        <title>The genomes of chicory, endive, great burdock and yacon provide insights into Asteraceae palaeo-polyploidization history and plant inulin production.</title>
        <authorList>
            <person name="Fan W."/>
            <person name="Wang S."/>
            <person name="Wang H."/>
            <person name="Wang A."/>
            <person name="Jiang F."/>
            <person name="Liu H."/>
            <person name="Zhao H."/>
            <person name="Xu D."/>
            <person name="Zhang Y."/>
        </authorList>
    </citation>
    <scope>NUCLEOTIDE SEQUENCE [LARGE SCALE GENOMIC DNA]</scope>
    <source>
        <strain evidence="2">cv. Niubang</strain>
    </source>
</reference>
<gene>
    <name evidence="1" type="ORF">L6452_30733</name>
</gene>
<dbReference type="EMBL" id="CM042056">
    <property type="protein sequence ID" value="KAI3697638.1"/>
    <property type="molecule type" value="Genomic_DNA"/>
</dbReference>
<dbReference type="Proteomes" id="UP001055879">
    <property type="component" value="Linkage Group LG10"/>
</dbReference>